<reference evidence="5 6" key="1">
    <citation type="submission" date="2016-10" db="EMBL/GenBank/DDBJ databases">
        <title>Reductive evolution of mitochondrial metabolism and differential evolution of invasion-related proteins in Cryptosporidium.</title>
        <authorList>
            <person name="Liu S."/>
            <person name="Roellig D.M."/>
            <person name="Guo Y."/>
            <person name="Li N."/>
            <person name="Frace M.A."/>
            <person name="Tang K."/>
            <person name="Zhang L."/>
            <person name="Feng Y."/>
            <person name="Xiao L."/>
        </authorList>
    </citation>
    <scope>NUCLEOTIDE SEQUENCE [LARGE SCALE GENOMIC DNA]</scope>
    <source>
        <strain evidence="5">30847</strain>
    </source>
</reference>
<dbReference type="AlphaFoldDB" id="A0A1J4MI18"/>
<evidence type="ECO:0000313" key="5">
    <source>
        <dbReference type="EMBL" id="OII72668.1"/>
    </source>
</evidence>
<dbReference type="PROSITE" id="PS50082">
    <property type="entry name" value="WD_REPEATS_2"/>
    <property type="match status" value="4"/>
</dbReference>
<dbReference type="SUPFAM" id="SSF50978">
    <property type="entry name" value="WD40 repeat-like"/>
    <property type="match status" value="1"/>
</dbReference>
<gene>
    <name evidence="5" type="ORF">cand_011960</name>
</gene>
<dbReference type="PROSITE" id="PS50294">
    <property type="entry name" value="WD_REPEATS_REGION"/>
    <property type="match status" value="4"/>
</dbReference>
<evidence type="ECO:0000256" key="2">
    <source>
        <dbReference type="ARBA" id="ARBA00022737"/>
    </source>
</evidence>
<proteinExistence type="inferred from homology"/>
<dbReference type="PANTHER" id="PTHR19923:SF0">
    <property type="entry name" value="PLEIOTROPIC REGULATOR 1"/>
    <property type="match status" value="1"/>
</dbReference>
<dbReference type="InterPro" id="IPR020472">
    <property type="entry name" value="WD40_PAC1"/>
</dbReference>
<dbReference type="Proteomes" id="UP000186804">
    <property type="component" value="Unassembled WGS sequence"/>
</dbReference>
<organism evidence="5 6">
    <name type="scientific">Cryptosporidium andersoni</name>
    <dbReference type="NCBI Taxonomy" id="117008"/>
    <lineage>
        <taxon>Eukaryota</taxon>
        <taxon>Sar</taxon>
        <taxon>Alveolata</taxon>
        <taxon>Apicomplexa</taxon>
        <taxon>Conoidasida</taxon>
        <taxon>Coccidia</taxon>
        <taxon>Eucoccidiorida</taxon>
        <taxon>Eimeriorina</taxon>
        <taxon>Cryptosporidiidae</taxon>
        <taxon>Cryptosporidium</taxon>
    </lineage>
</organism>
<dbReference type="GO" id="GO:0000398">
    <property type="term" value="P:mRNA splicing, via spliceosome"/>
    <property type="evidence" value="ECO:0007669"/>
    <property type="project" value="InterPro"/>
</dbReference>
<dbReference type="PROSITE" id="PS00678">
    <property type="entry name" value="WD_REPEATS_1"/>
    <property type="match status" value="2"/>
</dbReference>
<dbReference type="SMART" id="SM00320">
    <property type="entry name" value="WD40"/>
    <property type="match status" value="7"/>
</dbReference>
<dbReference type="InterPro" id="IPR045241">
    <property type="entry name" value="Prp46/PLRG1-like"/>
</dbReference>
<evidence type="ECO:0000256" key="1">
    <source>
        <dbReference type="ARBA" id="ARBA00022574"/>
    </source>
</evidence>
<keyword evidence="1 4" id="KW-0853">WD repeat</keyword>
<evidence type="ECO:0000256" key="4">
    <source>
        <dbReference type="PROSITE-ProRule" id="PRU00221"/>
    </source>
</evidence>
<dbReference type="EMBL" id="LRBS01000111">
    <property type="protein sequence ID" value="OII72668.1"/>
    <property type="molecule type" value="Genomic_DNA"/>
</dbReference>
<protein>
    <submittedName>
        <fullName evidence="5">Uncharacterized protein</fullName>
    </submittedName>
</protein>
<dbReference type="VEuPathDB" id="CryptoDB:cand_011960"/>
<dbReference type="CDD" id="cd00200">
    <property type="entry name" value="WD40"/>
    <property type="match status" value="1"/>
</dbReference>
<comment type="similarity">
    <text evidence="3">Belongs to the WD repeat PRL1/PRL2 family.</text>
</comment>
<dbReference type="RefSeq" id="XP_067067055.1">
    <property type="nucleotide sequence ID" value="XM_067211435.1"/>
</dbReference>
<accession>A0A1J4MI18</accession>
<dbReference type="InterPro" id="IPR019775">
    <property type="entry name" value="WD40_repeat_CS"/>
</dbReference>
<feature type="repeat" description="WD" evidence="4">
    <location>
        <begin position="114"/>
        <end position="155"/>
    </location>
</feature>
<dbReference type="GO" id="GO:0071013">
    <property type="term" value="C:catalytic step 2 spliceosome"/>
    <property type="evidence" value="ECO:0007669"/>
    <property type="project" value="TreeGrafter"/>
</dbReference>
<keyword evidence="2" id="KW-0677">Repeat</keyword>
<feature type="repeat" description="WD" evidence="4">
    <location>
        <begin position="198"/>
        <end position="239"/>
    </location>
</feature>
<keyword evidence="6" id="KW-1185">Reference proteome</keyword>
<evidence type="ECO:0000313" key="6">
    <source>
        <dbReference type="Proteomes" id="UP000186804"/>
    </source>
</evidence>
<dbReference type="InterPro" id="IPR036322">
    <property type="entry name" value="WD40_repeat_dom_sf"/>
</dbReference>
<dbReference type="GeneID" id="92365381"/>
<dbReference type="OrthoDB" id="10256122at2759"/>
<dbReference type="GO" id="GO:0000974">
    <property type="term" value="C:Prp19 complex"/>
    <property type="evidence" value="ECO:0007669"/>
    <property type="project" value="TreeGrafter"/>
</dbReference>
<evidence type="ECO:0000256" key="3">
    <source>
        <dbReference type="ARBA" id="ARBA00025726"/>
    </source>
</evidence>
<dbReference type="Gene3D" id="2.130.10.10">
    <property type="entry name" value="YVTN repeat-like/Quinoprotein amine dehydrogenase"/>
    <property type="match status" value="1"/>
</dbReference>
<sequence>MEENLKQVTLGRLNLFACDRGFPNFENLKLDLSGKEYKRKLEYKINKISDPKSSIRLYNNSKIPRIDDNIPKTALDIHLNNKKLEGYKELMLHNSSEKYIDSIWKPTFKLQRVISGHQGWVRCLSINTDNDFFVSGGADRLIKIWDLASGKLRLTLTGHVASIRQLLISDRHPYMFSCSEDKTMKCWDLETNRVIRTYVGHALGLYALALHPSLDIISTGSRDGTIILWDIRTRTPIHKLKQHKAAISSLLMQSIEPQLVSGSFDKTIKLWDIIAGKCRHVLTHHKKPIRSLIVHPKEYAFLSAGTDSIKAWTGENAELYKDFVGANAITNCLAIKSQGEYSVIISGCDNGQLHFWDYKSGIKYNTIQSQVQPGSLEAENSILCCILDKSETRLITGEGDKTIKVWAENELEMI</sequence>
<dbReference type="GO" id="GO:0071011">
    <property type="term" value="C:precatalytic spliceosome"/>
    <property type="evidence" value="ECO:0007669"/>
    <property type="project" value="TreeGrafter"/>
</dbReference>
<name>A0A1J4MI18_9CRYT</name>
<feature type="repeat" description="WD" evidence="4">
    <location>
        <begin position="240"/>
        <end position="281"/>
    </location>
</feature>
<dbReference type="InterPro" id="IPR015943">
    <property type="entry name" value="WD40/YVTN_repeat-like_dom_sf"/>
</dbReference>
<feature type="repeat" description="WD" evidence="4">
    <location>
        <begin position="156"/>
        <end position="197"/>
    </location>
</feature>
<comment type="caution">
    <text evidence="5">The sequence shown here is derived from an EMBL/GenBank/DDBJ whole genome shotgun (WGS) entry which is preliminary data.</text>
</comment>
<dbReference type="PANTHER" id="PTHR19923">
    <property type="entry name" value="WD40 REPEAT PROTEINPRL1/PRL2-RELATED"/>
    <property type="match status" value="1"/>
</dbReference>
<dbReference type="Pfam" id="PF00400">
    <property type="entry name" value="WD40"/>
    <property type="match status" value="6"/>
</dbReference>
<dbReference type="InterPro" id="IPR001680">
    <property type="entry name" value="WD40_rpt"/>
</dbReference>
<dbReference type="PRINTS" id="PR00320">
    <property type="entry name" value="GPROTEINBRPT"/>
</dbReference>